<dbReference type="AlphaFoldDB" id="A0A8X6U6V6"/>
<gene>
    <name evidence="1" type="ORF">NPIL_311661</name>
</gene>
<dbReference type="Proteomes" id="UP000887013">
    <property type="component" value="Unassembled WGS sequence"/>
</dbReference>
<evidence type="ECO:0000313" key="2">
    <source>
        <dbReference type="Proteomes" id="UP000887013"/>
    </source>
</evidence>
<comment type="caution">
    <text evidence="1">The sequence shown here is derived from an EMBL/GenBank/DDBJ whole genome shotgun (WGS) entry which is preliminary data.</text>
</comment>
<proteinExistence type="predicted"/>
<organism evidence="1 2">
    <name type="scientific">Nephila pilipes</name>
    <name type="common">Giant wood spider</name>
    <name type="synonym">Nephila maculata</name>
    <dbReference type="NCBI Taxonomy" id="299642"/>
    <lineage>
        <taxon>Eukaryota</taxon>
        <taxon>Metazoa</taxon>
        <taxon>Ecdysozoa</taxon>
        <taxon>Arthropoda</taxon>
        <taxon>Chelicerata</taxon>
        <taxon>Arachnida</taxon>
        <taxon>Araneae</taxon>
        <taxon>Araneomorphae</taxon>
        <taxon>Entelegynae</taxon>
        <taxon>Araneoidea</taxon>
        <taxon>Nephilidae</taxon>
        <taxon>Nephila</taxon>
    </lineage>
</organism>
<sequence>MDKIETCKANEENIRRWIEKFDTENRRGTKESERLQTGVDQMKLENETLYEERDRLKWELDRDRTNCSTQADFQFIPSVFDLYSTMPKGTEYHSVTTLQRNLTLPMALENPYFGSGTVQELPLSERYH</sequence>
<name>A0A8X6U6V6_NEPPI</name>
<protein>
    <submittedName>
        <fullName evidence="1">Uncharacterized protein</fullName>
    </submittedName>
</protein>
<reference evidence="1" key="1">
    <citation type="submission" date="2020-08" db="EMBL/GenBank/DDBJ databases">
        <title>Multicomponent nature underlies the extraordinary mechanical properties of spider dragline silk.</title>
        <authorList>
            <person name="Kono N."/>
            <person name="Nakamura H."/>
            <person name="Mori M."/>
            <person name="Yoshida Y."/>
            <person name="Ohtoshi R."/>
            <person name="Malay A.D."/>
            <person name="Moran D.A.P."/>
            <person name="Tomita M."/>
            <person name="Numata K."/>
            <person name="Arakawa K."/>
        </authorList>
    </citation>
    <scope>NUCLEOTIDE SEQUENCE</scope>
</reference>
<dbReference type="EMBL" id="BMAW01118529">
    <property type="protein sequence ID" value="GFT80342.1"/>
    <property type="molecule type" value="Genomic_DNA"/>
</dbReference>
<evidence type="ECO:0000313" key="1">
    <source>
        <dbReference type="EMBL" id="GFT80342.1"/>
    </source>
</evidence>
<keyword evidence="2" id="KW-1185">Reference proteome</keyword>
<accession>A0A8X6U6V6</accession>